<evidence type="ECO:0000256" key="1">
    <source>
        <dbReference type="ARBA" id="ARBA00004418"/>
    </source>
</evidence>
<protein>
    <recommendedName>
        <fullName evidence="8">AlgX/AlgJ SGNH hydrolase-like domain-containing protein</fullName>
    </recommendedName>
</protein>
<dbReference type="Proteomes" id="UP000290283">
    <property type="component" value="Unassembled WGS sequence"/>
</dbReference>
<comment type="pathway">
    <text evidence="2">Glycan biosynthesis; alginate biosynthesis.</text>
</comment>
<evidence type="ECO:0000256" key="4">
    <source>
        <dbReference type="ARBA" id="ARBA00022729"/>
    </source>
</evidence>
<evidence type="ECO:0000256" key="7">
    <source>
        <dbReference type="SAM" id="Phobius"/>
    </source>
</evidence>
<accession>A0A4Q1K3V6</accession>
<evidence type="ECO:0000256" key="5">
    <source>
        <dbReference type="ARBA" id="ARBA00022764"/>
    </source>
</evidence>
<keyword evidence="3" id="KW-0808">Transferase</keyword>
<dbReference type="GO" id="GO:0042597">
    <property type="term" value="C:periplasmic space"/>
    <property type="evidence" value="ECO:0007669"/>
    <property type="project" value="UniProtKB-SubCell"/>
</dbReference>
<dbReference type="AlphaFoldDB" id="A0A4Q1K3V6"/>
<keyword evidence="7" id="KW-1133">Transmembrane helix</keyword>
<evidence type="ECO:0000313" key="9">
    <source>
        <dbReference type="EMBL" id="RXR19081.1"/>
    </source>
</evidence>
<proteinExistence type="predicted"/>
<evidence type="ECO:0000256" key="2">
    <source>
        <dbReference type="ARBA" id="ARBA00005182"/>
    </source>
</evidence>
<organism evidence="9 10">
    <name type="scientific">Flavobacterium amnicola</name>
    <dbReference type="NCBI Taxonomy" id="2506422"/>
    <lineage>
        <taxon>Bacteria</taxon>
        <taxon>Pseudomonadati</taxon>
        <taxon>Bacteroidota</taxon>
        <taxon>Flavobacteriia</taxon>
        <taxon>Flavobacteriales</taxon>
        <taxon>Flavobacteriaceae</taxon>
        <taxon>Flavobacterium</taxon>
    </lineage>
</organism>
<dbReference type="Pfam" id="PF16822">
    <property type="entry name" value="ALGX"/>
    <property type="match status" value="1"/>
</dbReference>
<comment type="caution">
    <text evidence="9">The sequence shown here is derived from an EMBL/GenBank/DDBJ whole genome shotgun (WGS) entry which is preliminary data.</text>
</comment>
<feature type="transmembrane region" description="Helical" evidence="7">
    <location>
        <begin position="6"/>
        <end position="24"/>
    </location>
</feature>
<evidence type="ECO:0000259" key="8">
    <source>
        <dbReference type="Pfam" id="PF16822"/>
    </source>
</evidence>
<dbReference type="UniPathway" id="UPA00286"/>
<evidence type="ECO:0000256" key="6">
    <source>
        <dbReference type="ARBA" id="ARBA00022841"/>
    </source>
</evidence>
<dbReference type="InterPro" id="IPR031811">
    <property type="entry name" value="ALGX/ALGJ_SGNH-like"/>
</dbReference>
<keyword evidence="5" id="KW-0574">Periplasm</keyword>
<sequence length="353" mass="41530">MNIKNIFLYIACFVMVVPSLFFFFKTNEIEGFKSENQAPLEFNKKRPFEMFDTYFKNNFAFRNILAQQYLSFNANYSKTSSLPDKVVVGKEGWYFLGDSWNNNYSESIGVETQNVPRLNATIDRVLDMKKFCDSLGIKFYYFIPPNSHTINKKFLPVVPNKRQRNIDYIFNALKGKIVCIDARKELMAQNQNFDLYYKTDSHWNSNGAFIGTQKMLSTLKKDFPNINLLDKNNYTISVKTINQMDLTKMLNEYADEKVFKYKAKVKPNFVETLDTINKVPLRRVKNDKYSYKGIFFRDSYFEHVLQFTDNTFNEILYISSPIFDKQRIAAEKPDFVVFEIIERNSTFSGVKIE</sequence>
<name>A0A4Q1K3V6_9FLAO</name>
<evidence type="ECO:0000256" key="3">
    <source>
        <dbReference type="ARBA" id="ARBA00022679"/>
    </source>
</evidence>
<evidence type="ECO:0000313" key="10">
    <source>
        <dbReference type="Proteomes" id="UP000290283"/>
    </source>
</evidence>
<keyword evidence="7" id="KW-0472">Membrane</keyword>
<keyword evidence="4" id="KW-0732">Signal</keyword>
<dbReference type="EMBL" id="SBKO01000002">
    <property type="protein sequence ID" value="RXR19081.1"/>
    <property type="molecule type" value="Genomic_DNA"/>
</dbReference>
<dbReference type="OrthoDB" id="869432at2"/>
<dbReference type="GO" id="GO:0042121">
    <property type="term" value="P:alginic acid biosynthetic process"/>
    <property type="evidence" value="ECO:0007669"/>
    <property type="project" value="UniProtKB-UniPathway"/>
</dbReference>
<keyword evidence="6" id="KW-0016">Alginate biosynthesis</keyword>
<dbReference type="GO" id="GO:0016740">
    <property type="term" value="F:transferase activity"/>
    <property type="evidence" value="ECO:0007669"/>
    <property type="project" value="UniProtKB-KW"/>
</dbReference>
<keyword evidence="10" id="KW-1185">Reference proteome</keyword>
<keyword evidence="7" id="KW-0812">Transmembrane</keyword>
<reference evidence="10" key="1">
    <citation type="submission" date="2019-01" db="EMBL/GenBank/DDBJ databases">
        <title>Cytophagaceae bacterium strain CAR-16.</title>
        <authorList>
            <person name="Chen W.-M."/>
        </authorList>
    </citation>
    <scope>NUCLEOTIDE SEQUENCE [LARGE SCALE GENOMIC DNA]</scope>
    <source>
        <strain evidence="10">LLJ-11</strain>
    </source>
</reference>
<dbReference type="RefSeq" id="WP_129435539.1">
    <property type="nucleotide sequence ID" value="NZ_SBKO01000002.1"/>
</dbReference>
<gene>
    <name evidence="9" type="ORF">EQG63_06455</name>
</gene>
<feature type="domain" description="AlgX/AlgJ SGNH hydrolase-like" evidence="8">
    <location>
        <begin position="86"/>
        <end position="253"/>
    </location>
</feature>
<comment type="subcellular location">
    <subcellularLocation>
        <location evidence="1">Periplasm</location>
    </subcellularLocation>
</comment>